<protein>
    <submittedName>
        <fullName evidence="6">LysR family transcriptional regulator</fullName>
    </submittedName>
</protein>
<dbReference type="SUPFAM" id="SSF53850">
    <property type="entry name" value="Periplasmic binding protein-like II"/>
    <property type="match status" value="1"/>
</dbReference>
<comment type="similarity">
    <text evidence="1">Belongs to the LysR transcriptional regulatory family.</text>
</comment>
<keyword evidence="4" id="KW-0804">Transcription</keyword>
<dbReference type="FunFam" id="1.10.10.10:FF:000001">
    <property type="entry name" value="LysR family transcriptional regulator"/>
    <property type="match status" value="1"/>
</dbReference>
<dbReference type="GO" id="GO:0003700">
    <property type="term" value="F:DNA-binding transcription factor activity"/>
    <property type="evidence" value="ECO:0007669"/>
    <property type="project" value="InterPro"/>
</dbReference>
<dbReference type="PRINTS" id="PR00039">
    <property type="entry name" value="HTHLYSR"/>
</dbReference>
<gene>
    <name evidence="6" type="ORF">KFK14_22680</name>
</gene>
<dbReference type="InterPro" id="IPR050950">
    <property type="entry name" value="HTH-type_LysR_regulators"/>
</dbReference>
<sequence length="302" mass="33814">MKLSHLRDVLAVAEAGSLRAASRQLGIAQPAMTRNIRDIENELGVALFERHVRGVRLTEMGEVFVRRASSVEAELRRAREEIEQLKGKTTGQVSLAASTAASIAVLPRALANFRKDYPNALVKVSESLFQPIETDLLEGRVDMYVGVFDEEAFTNQFLIEKLFDNRRVIVARKGHPLSGTRRLADLVDARWVRPTLATRTSEADFERMFERAGLPAPEIVMHSRSTLITLMVVASSDLLTILPKQWLEFALAADQFQSLEVDDPLVAAPVCIVRRRDLPLTPMAERLCDLVRRSGTHYGQQQ</sequence>
<keyword evidence="7" id="KW-1185">Reference proteome</keyword>
<accession>A0A975K6J0</accession>
<dbReference type="InterPro" id="IPR036388">
    <property type="entry name" value="WH-like_DNA-bd_sf"/>
</dbReference>
<dbReference type="PANTHER" id="PTHR30419:SF8">
    <property type="entry name" value="NITROGEN ASSIMILATION TRANSCRIPTIONAL ACTIVATOR-RELATED"/>
    <property type="match status" value="1"/>
</dbReference>
<reference evidence="6" key="1">
    <citation type="submission" date="2021-04" db="EMBL/GenBank/DDBJ databases">
        <title>Isolation of p-tert-butylphenol degrading bacteria Sphingobium phenoxybenzoativorans Tas13 from active sludge.</title>
        <authorList>
            <person name="Li Y."/>
        </authorList>
    </citation>
    <scope>NUCLEOTIDE SEQUENCE</scope>
    <source>
        <strain evidence="6">Tas13</strain>
    </source>
</reference>
<evidence type="ECO:0000256" key="2">
    <source>
        <dbReference type="ARBA" id="ARBA00023015"/>
    </source>
</evidence>
<dbReference type="AlphaFoldDB" id="A0A975K6J0"/>
<proteinExistence type="inferred from homology"/>
<dbReference type="InterPro" id="IPR000847">
    <property type="entry name" value="LysR_HTH_N"/>
</dbReference>
<organism evidence="6 7">
    <name type="scientific">Sphingobium phenoxybenzoativorans</name>
    <dbReference type="NCBI Taxonomy" id="1592790"/>
    <lineage>
        <taxon>Bacteria</taxon>
        <taxon>Pseudomonadati</taxon>
        <taxon>Pseudomonadota</taxon>
        <taxon>Alphaproteobacteria</taxon>
        <taxon>Sphingomonadales</taxon>
        <taxon>Sphingomonadaceae</taxon>
        <taxon>Sphingobium</taxon>
    </lineage>
</organism>
<dbReference type="OrthoDB" id="5297263at2"/>
<keyword evidence="2" id="KW-0805">Transcription regulation</keyword>
<dbReference type="Gene3D" id="3.40.190.290">
    <property type="match status" value="1"/>
</dbReference>
<evidence type="ECO:0000256" key="4">
    <source>
        <dbReference type="ARBA" id="ARBA00023163"/>
    </source>
</evidence>
<dbReference type="GO" id="GO:0005829">
    <property type="term" value="C:cytosol"/>
    <property type="evidence" value="ECO:0007669"/>
    <property type="project" value="TreeGrafter"/>
</dbReference>
<dbReference type="InterPro" id="IPR036390">
    <property type="entry name" value="WH_DNA-bd_sf"/>
</dbReference>
<dbReference type="EMBL" id="CP073910">
    <property type="protein sequence ID" value="QUT05716.1"/>
    <property type="molecule type" value="Genomic_DNA"/>
</dbReference>
<dbReference type="Pfam" id="PF03466">
    <property type="entry name" value="LysR_substrate"/>
    <property type="match status" value="1"/>
</dbReference>
<dbReference type="InterPro" id="IPR005119">
    <property type="entry name" value="LysR_subst-bd"/>
</dbReference>
<dbReference type="Proteomes" id="UP000681425">
    <property type="component" value="Chromosome"/>
</dbReference>
<dbReference type="Pfam" id="PF00126">
    <property type="entry name" value="HTH_1"/>
    <property type="match status" value="1"/>
</dbReference>
<dbReference type="GO" id="GO:0003677">
    <property type="term" value="F:DNA binding"/>
    <property type="evidence" value="ECO:0007669"/>
    <property type="project" value="UniProtKB-KW"/>
</dbReference>
<feature type="domain" description="HTH lysR-type" evidence="5">
    <location>
        <begin position="1"/>
        <end position="58"/>
    </location>
</feature>
<dbReference type="PROSITE" id="PS50931">
    <property type="entry name" value="HTH_LYSR"/>
    <property type="match status" value="1"/>
</dbReference>
<dbReference type="SUPFAM" id="SSF46785">
    <property type="entry name" value="Winged helix' DNA-binding domain"/>
    <property type="match status" value="1"/>
</dbReference>
<dbReference type="PANTHER" id="PTHR30419">
    <property type="entry name" value="HTH-TYPE TRANSCRIPTIONAL REGULATOR YBHD"/>
    <property type="match status" value="1"/>
</dbReference>
<evidence type="ECO:0000256" key="1">
    <source>
        <dbReference type="ARBA" id="ARBA00009437"/>
    </source>
</evidence>
<dbReference type="KEGG" id="spph:KFK14_22680"/>
<evidence type="ECO:0000259" key="5">
    <source>
        <dbReference type="PROSITE" id="PS50931"/>
    </source>
</evidence>
<evidence type="ECO:0000313" key="7">
    <source>
        <dbReference type="Proteomes" id="UP000681425"/>
    </source>
</evidence>
<dbReference type="RefSeq" id="WP_070154748.1">
    <property type="nucleotide sequence ID" value="NZ_CP073910.1"/>
</dbReference>
<dbReference type="Gene3D" id="1.10.10.10">
    <property type="entry name" value="Winged helix-like DNA-binding domain superfamily/Winged helix DNA-binding domain"/>
    <property type="match status" value="1"/>
</dbReference>
<evidence type="ECO:0000313" key="6">
    <source>
        <dbReference type="EMBL" id="QUT05716.1"/>
    </source>
</evidence>
<evidence type="ECO:0000256" key="3">
    <source>
        <dbReference type="ARBA" id="ARBA00023125"/>
    </source>
</evidence>
<keyword evidence="3" id="KW-0238">DNA-binding</keyword>
<name>A0A975K6J0_9SPHN</name>